<feature type="transmembrane region" description="Helical" evidence="7">
    <location>
        <begin position="7"/>
        <end position="26"/>
    </location>
</feature>
<name>A0ABM9NV26_9FLAO</name>
<dbReference type="PANTHER" id="PTHR30576">
    <property type="entry name" value="COLANIC BIOSYNTHESIS UDP-GLUCOSE LIPID CARRIER TRANSFERASE"/>
    <property type="match status" value="1"/>
</dbReference>
<dbReference type="GO" id="GO:0016740">
    <property type="term" value="F:transferase activity"/>
    <property type="evidence" value="ECO:0007669"/>
    <property type="project" value="UniProtKB-KW"/>
</dbReference>
<feature type="transmembrane region" description="Helical" evidence="7">
    <location>
        <begin position="266"/>
        <end position="288"/>
    </location>
</feature>
<feature type="transmembrane region" description="Helical" evidence="7">
    <location>
        <begin position="38"/>
        <end position="56"/>
    </location>
</feature>
<keyword evidence="3 9" id="KW-0808">Transferase</keyword>
<organism evidence="9 10">
    <name type="scientific">Tenacibaculum platacis</name>
    <dbReference type="NCBI Taxonomy" id="3137852"/>
    <lineage>
        <taxon>Bacteria</taxon>
        <taxon>Pseudomonadati</taxon>
        <taxon>Bacteroidota</taxon>
        <taxon>Flavobacteriia</taxon>
        <taxon>Flavobacteriales</taxon>
        <taxon>Flavobacteriaceae</taxon>
        <taxon>Tenacibaculum</taxon>
    </lineage>
</organism>
<evidence type="ECO:0000256" key="2">
    <source>
        <dbReference type="ARBA" id="ARBA00006464"/>
    </source>
</evidence>
<keyword evidence="6 7" id="KW-0472">Membrane</keyword>
<evidence type="ECO:0000256" key="1">
    <source>
        <dbReference type="ARBA" id="ARBA00004141"/>
    </source>
</evidence>
<protein>
    <submittedName>
        <fullName evidence="9">Colanic acid biosysnthesis UDP-glucose lipid carrier transferase</fullName>
    </submittedName>
</protein>
<keyword evidence="4 7" id="KW-0812">Transmembrane</keyword>
<dbReference type="Pfam" id="PF13727">
    <property type="entry name" value="CoA_binding_3"/>
    <property type="match status" value="1"/>
</dbReference>
<dbReference type="InterPro" id="IPR017475">
    <property type="entry name" value="EPS_sugar_tfrase"/>
</dbReference>
<feature type="transmembrane region" description="Helical" evidence="7">
    <location>
        <begin position="101"/>
        <end position="120"/>
    </location>
</feature>
<dbReference type="InterPro" id="IPR003362">
    <property type="entry name" value="Bact_transf"/>
</dbReference>
<dbReference type="Gene3D" id="3.40.50.720">
    <property type="entry name" value="NAD(P)-binding Rossmann-like Domain"/>
    <property type="match status" value="1"/>
</dbReference>
<dbReference type="Proteomes" id="UP001497416">
    <property type="component" value="Unassembled WGS sequence"/>
</dbReference>
<reference evidence="9 10" key="1">
    <citation type="submission" date="2024-05" db="EMBL/GenBank/DDBJ databases">
        <authorList>
            <person name="Duchaud E."/>
        </authorList>
    </citation>
    <scope>NUCLEOTIDE SEQUENCE [LARGE SCALE GENOMIC DNA]</scope>
    <source>
        <strain evidence="9">Ena-SAMPLE-TAB-13-05-2024-13:56:06:370-140302</strain>
    </source>
</reference>
<feature type="transmembrane region" description="Helical" evidence="7">
    <location>
        <begin position="68"/>
        <end position="89"/>
    </location>
</feature>
<dbReference type="InterPro" id="IPR017473">
    <property type="entry name" value="Undecaprenyl-P_gluc_Ptfrase"/>
</dbReference>
<dbReference type="RefSeq" id="WP_348710727.1">
    <property type="nucleotide sequence ID" value="NZ_CAXIXY010000003.1"/>
</dbReference>
<evidence type="ECO:0000313" key="9">
    <source>
        <dbReference type="EMBL" id="CAL2080110.1"/>
    </source>
</evidence>
<evidence type="ECO:0000256" key="7">
    <source>
        <dbReference type="SAM" id="Phobius"/>
    </source>
</evidence>
<evidence type="ECO:0000259" key="8">
    <source>
        <dbReference type="Pfam" id="PF02397"/>
    </source>
</evidence>
<dbReference type="PANTHER" id="PTHR30576:SF0">
    <property type="entry name" value="UNDECAPRENYL-PHOSPHATE N-ACETYLGALACTOSAMINYL 1-PHOSPHATE TRANSFERASE-RELATED"/>
    <property type="match status" value="1"/>
</dbReference>
<comment type="subcellular location">
    <subcellularLocation>
        <location evidence="1">Membrane</location>
        <topology evidence="1">Multi-pass membrane protein</topology>
    </subcellularLocation>
</comment>
<accession>A0ABM9NV26</accession>
<comment type="similarity">
    <text evidence="2">Belongs to the bacterial sugar transferase family.</text>
</comment>
<dbReference type="Pfam" id="PF02397">
    <property type="entry name" value="Bac_transf"/>
    <property type="match status" value="1"/>
</dbReference>
<comment type="caution">
    <text evidence="9">The sequence shown here is derived from an EMBL/GenBank/DDBJ whole genome shotgun (WGS) entry which is preliminary data.</text>
</comment>
<sequence>MRKRYSIYIPLVLVLVDVFIINTVIYLINDKDYLNPKFLGYINLFWILSGVITNFYKIYRHYNYFKVISALSTQAIIFVLGFFTFFTIFREGDIVNNQTKVLLSIILSIVIARLLFVYAIRKYRRRGNNYRKVIVLGADESAKKLIEILKNKKSLGYQFLGYFSNKEEDGTENFLGSISKYESFALAEEVDEVYCSLAELKSKQIKKVKKFAIKHKRGVKLIPNSNELNTKNVSAQYYDDSMLILNVKKLPFDLPENRIIKRVFDFLFAAFVCLFIISWLYPILWILIKLESRGPAIFKQEREGFNGEEFVCYKFRSMRINQEADKVHATKNDRRVTKLGSFLRKTSLDEIPQFFNVLLGSMSVVGPRPHLESLALEYQKDVDNYLERHAVKPGITGLAQISGYRGEIKKKSDIKNRVRLDIFYIENWSFILDVKIVVSTVLNIFKGDENAY</sequence>
<keyword evidence="10" id="KW-1185">Reference proteome</keyword>
<dbReference type="NCBIfam" id="TIGR03025">
    <property type="entry name" value="EPS_sugtrans"/>
    <property type="match status" value="1"/>
</dbReference>
<keyword evidence="5 7" id="KW-1133">Transmembrane helix</keyword>
<evidence type="ECO:0000313" key="10">
    <source>
        <dbReference type="Proteomes" id="UP001497416"/>
    </source>
</evidence>
<evidence type="ECO:0000256" key="5">
    <source>
        <dbReference type="ARBA" id="ARBA00022989"/>
    </source>
</evidence>
<feature type="domain" description="Bacterial sugar transferase" evidence="8">
    <location>
        <begin position="261"/>
        <end position="445"/>
    </location>
</feature>
<evidence type="ECO:0000256" key="6">
    <source>
        <dbReference type="ARBA" id="ARBA00023136"/>
    </source>
</evidence>
<dbReference type="EMBL" id="CAXIXY010000003">
    <property type="protein sequence ID" value="CAL2080110.1"/>
    <property type="molecule type" value="Genomic_DNA"/>
</dbReference>
<evidence type="ECO:0000256" key="4">
    <source>
        <dbReference type="ARBA" id="ARBA00022692"/>
    </source>
</evidence>
<gene>
    <name evidence="9" type="ORF">T190607A01A_10974</name>
</gene>
<proteinExistence type="inferred from homology"/>
<dbReference type="NCBIfam" id="TIGR03023">
    <property type="entry name" value="WcaJ_sugtrans"/>
    <property type="match status" value="1"/>
</dbReference>
<evidence type="ECO:0000256" key="3">
    <source>
        <dbReference type="ARBA" id="ARBA00022679"/>
    </source>
</evidence>